<proteinExistence type="predicted"/>
<evidence type="ECO:0000313" key="2">
    <source>
        <dbReference type="EMBL" id="TBC17102.1"/>
    </source>
</evidence>
<dbReference type="InterPro" id="IPR019302">
    <property type="entry name" value="CAP12/PCTIR_TIR_dom"/>
</dbReference>
<organism evidence="2 3">
    <name type="scientific">Rhizobium ruizarguesonis</name>
    <dbReference type="NCBI Taxonomy" id="2081791"/>
    <lineage>
        <taxon>Bacteria</taxon>
        <taxon>Pseudomonadati</taxon>
        <taxon>Pseudomonadota</taxon>
        <taxon>Alphaproteobacteria</taxon>
        <taxon>Hyphomicrobiales</taxon>
        <taxon>Rhizobiaceae</taxon>
        <taxon>Rhizobium/Agrobacterium group</taxon>
        <taxon>Rhizobium</taxon>
    </lineage>
</organism>
<feature type="domain" description="CD-NTase-associated protein 12/Pycsar effector protein TIR" evidence="1">
    <location>
        <begin position="86"/>
        <end position="208"/>
    </location>
</feature>
<dbReference type="GO" id="GO:0050135">
    <property type="term" value="F:NADP+ nucleosidase activity"/>
    <property type="evidence" value="ECO:0007669"/>
    <property type="project" value="InterPro"/>
</dbReference>
<protein>
    <recommendedName>
        <fullName evidence="1">CD-NTase-associated protein 12/Pycsar effector protein TIR domain-containing protein</fullName>
    </recommendedName>
</protein>
<evidence type="ECO:0000313" key="3">
    <source>
        <dbReference type="Proteomes" id="UP000294215"/>
    </source>
</evidence>
<reference evidence="2 3" key="1">
    <citation type="submission" date="2019-02" db="EMBL/GenBank/DDBJ databases">
        <title>The genomic architecture of introgression among sibling species of bacteria.</title>
        <authorList>
            <person name="Cavassim M.I.A."/>
            <person name="Moeskjaer S."/>
            <person name="Moslemi C."/>
            <person name="Fields B."/>
            <person name="Bachmann A."/>
            <person name="Vilhjalmsson B."/>
            <person name="Schierup M.H."/>
            <person name="Young J.P.W."/>
            <person name="Andersen S.U."/>
        </authorList>
    </citation>
    <scope>NUCLEOTIDE SEQUENCE [LARGE SCALE GENOMIC DNA]</scope>
    <source>
        <strain evidence="2 3">SM92</strain>
    </source>
</reference>
<dbReference type="AlphaFoldDB" id="A0AB38I9X6"/>
<accession>A0AB38I9X6</accession>
<evidence type="ECO:0000259" key="1">
    <source>
        <dbReference type="Pfam" id="PF10137"/>
    </source>
</evidence>
<name>A0AB38I9X6_9HYPH</name>
<gene>
    <name evidence="2" type="ORF">ELH40_20225</name>
</gene>
<sequence length="239" mass="25697">MGFHGTIGELKQLADSAGLHGEWQPKPNNCWRMVAKDRAGLNWSSSKGTLWYDGPSPAKEKLQAAVESVLNVGAPAPQPAAGAKTIFVVHGHDSVSREQLELVLHKLGLEPFVLQNTDGGGLTIIESLEKMIGKNAESYFGIVLLTPDDMGYAKKDGDAEAKPRSRQNVILEMGMLLASLTRERVAILQKGFVEHPSDTAGIIYIPFNDHVKEAVPKLAARLQKVGIDLDGAAIARASA</sequence>
<dbReference type="RefSeq" id="WP_130720043.1">
    <property type="nucleotide sequence ID" value="NZ_SIKW01000001.1"/>
</dbReference>
<dbReference type="Pfam" id="PF10137">
    <property type="entry name" value="CAP12-PCTIR_TIR"/>
    <property type="match status" value="1"/>
</dbReference>
<dbReference type="Proteomes" id="UP000294215">
    <property type="component" value="Unassembled WGS sequence"/>
</dbReference>
<dbReference type="EMBL" id="SIMR01000001">
    <property type="protein sequence ID" value="TBC17102.1"/>
    <property type="molecule type" value="Genomic_DNA"/>
</dbReference>
<comment type="caution">
    <text evidence="2">The sequence shown here is derived from an EMBL/GenBank/DDBJ whole genome shotgun (WGS) entry which is preliminary data.</text>
</comment>